<keyword evidence="1" id="KW-0732">Signal</keyword>
<comment type="caution">
    <text evidence="2">The sequence shown here is derived from an EMBL/GenBank/DDBJ whole genome shotgun (WGS) entry which is preliminary data.</text>
</comment>
<sequence>MMVASKALTALALVLAQATVPLAAPSHRQITDASEPPDPKDRINCTYVMTPDPPVVDDRILDRYSVFAWTIGRQIAVDSPTRNGWVFRPIPLPWVHNKNGSYTVNATAGSRGLSADELKKIVTDWQGKFLPGAFEEEWEVEYVGCLDFEEEEEEMGMEYSLQVVL</sequence>
<evidence type="ECO:0000313" key="3">
    <source>
        <dbReference type="Proteomes" id="UP001437256"/>
    </source>
</evidence>
<dbReference type="Proteomes" id="UP001437256">
    <property type="component" value="Unassembled WGS sequence"/>
</dbReference>
<gene>
    <name evidence="2" type="ORF">AAF712_008633</name>
</gene>
<dbReference type="EMBL" id="JBBXMP010000062">
    <property type="protein sequence ID" value="KAL0064469.1"/>
    <property type="molecule type" value="Genomic_DNA"/>
</dbReference>
<name>A0ABR2ZTR6_9AGAR</name>
<feature type="signal peptide" evidence="1">
    <location>
        <begin position="1"/>
        <end position="23"/>
    </location>
</feature>
<accession>A0ABR2ZTR6</accession>
<proteinExistence type="predicted"/>
<organism evidence="2 3">
    <name type="scientific">Marasmius tenuissimus</name>
    <dbReference type="NCBI Taxonomy" id="585030"/>
    <lineage>
        <taxon>Eukaryota</taxon>
        <taxon>Fungi</taxon>
        <taxon>Dikarya</taxon>
        <taxon>Basidiomycota</taxon>
        <taxon>Agaricomycotina</taxon>
        <taxon>Agaricomycetes</taxon>
        <taxon>Agaricomycetidae</taxon>
        <taxon>Agaricales</taxon>
        <taxon>Marasmiineae</taxon>
        <taxon>Marasmiaceae</taxon>
        <taxon>Marasmius</taxon>
    </lineage>
</organism>
<feature type="chain" id="PRO_5047089937" evidence="1">
    <location>
        <begin position="24"/>
        <end position="165"/>
    </location>
</feature>
<keyword evidence="3" id="KW-1185">Reference proteome</keyword>
<protein>
    <submittedName>
        <fullName evidence="2">Uncharacterized protein</fullName>
    </submittedName>
</protein>
<evidence type="ECO:0000313" key="2">
    <source>
        <dbReference type="EMBL" id="KAL0064469.1"/>
    </source>
</evidence>
<reference evidence="2 3" key="1">
    <citation type="submission" date="2024-05" db="EMBL/GenBank/DDBJ databases">
        <title>A draft genome resource for the thread blight pathogen Marasmius tenuissimus strain MS-2.</title>
        <authorList>
            <person name="Yulfo-Soto G.E."/>
            <person name="Baruah I.K."/>
            <person name="Amoako-Attah I."/>
            <person name="Bukari Y."/>
            <person name="Meinhardt L.W."/>
            <person name="Bailey B.A."/>
            <person name="Cohen S.P."/>
        </authorList>
    </citation>
    <scope>NUCLEOTIDE SEQUENCE [LARGE SCALE GENOMIC DNA]</scope>
    <source>
        <strain evidence="2 3">MS-2</strain>
    </source>
</reference>
<evidence type="ECO:0000256" key="1">
    <source>
        <dbReference type="SAM" id="SignalP"/>
    </source>
</evidence>